<dbReference type="PANTHER" id="PTHR46199">
    <property type="entry name" value="RAC GTPASE-ACTIVATING PROTEIN 1"/>
    <property type="match status" value="1"/>
</dbReference>
<evidence type="ECO:0000313" key="5">
    <source>
        <dbReference type="Proteomes" id="UP000824540"/>
    </source>
</evidence>
<keyword evidence="5" id="KW-1185">Reference proteome</keyword>
<evidence type="ECO:0000256" key="1">
    <source>
        <dbReference type="SAM" id="Coils"/>
    </source>
</evidence>
<dbReference type="PROSITE" id="PS50238">
    <property type="entry name" value="RHOGAP"/>
    <property type="match status" value="1"/>
</dbReference>
<comment type="caution">
    <text evidence="4">The sequence shown here is derived from an EMBL/GenBank/DDBJ whole genome shotgun (WGS) entry which is preliminary data.</text>
</comment>
<reference evidence="4" key="1">
    <citation type="thesis" date="2021" institute="BYU ScholarsArchive" country="Provo, UT, USA">
        <title>Applications of and Algorithms for Genome Assembly and Genomic Analyses with an Emphasis on Marine Teleosts.</title>
        <authorList>
            <person name="Pickett B.D."/>
        </authorList>
    </citation>
    <scope>NUCLEOTIDE SEQUENCE</scope>
    <source>
        <strain evidence="4">HI-2016</strain>
    </source>
</reference>
<dbReference type="GO" id="GO:0032154">
    <property type="term" value="C:cleavage furrow"/>
    <property type="evidence" value="ECO:0007669"/>
    <property type="project" value="TreeGrafter"/>
</dbReference>
<dbReference type="Pfam" id="PF00620">
    <property type="entry name" value="RhoGAP"/>
    <property type="match status" value="1"/>
</dbReference>
<dbReference type="InterPro" id="IPR000198">
    <property type="entry name" value="RhoGAP_dom"/>
</dbReference>
<dbReference type="SUPFAM" id="SSF48350">
    <property type="entry name" value="GTPase activation domain, GAP"/>
    <property type="match status" value="1"/>
</dbReference>
<dbReference type="OrthoDB" id="2218807at2759"/>
<feature type="coiled-coil region" evidence="1">
    <location>
        <begin position="135"/>
        <end position="183"/>
    </location>
</feature>
<evidence type="ECO:0000259" key="3">
    <source>
        <dbReference type="PROSITE" id="PS50238"/>
    </source>
</evidence>
<keyword evidence="1" id="KW-0175">Coiled coil</keyword>
<sequence length="657" mass="73815">MNQLGYRLILDDYSLDDYRLPLSPDPGSVRLTRKTIHKHVCALLKLILGWDFGAVPASTPTPALLRCNVIVIGWWRDMETTMANLYGQLERVRAYMEVLNEGIEPQFIQMAVNFEACQLKWRRVEQELGVCKEVLAKAETERGALEVKLKHARNQVDVEIRRRQRAEAEFEKLDRQIQLIRDLLVSECCSNSIQLNEEQRSALAFLNTCPPATSNPNSSRRLSTIDESASILSDISYDKTDDSMDWDSSILRTVKLKKRHKRRSSQNHTDGPSSNVKKSRSTALTTEKEDESILAKTTVVMAANGDPVKAVSTIETIPYWTRSRRRAALEGTDTDSVQFEPVSEIPRKPERVVAADPIGSQGNLGTRQHDFISKTCRDCRVVAHPECHSRCALPCVPCLAATPVRFGEGTLADYVPASGPMIPSLPGLYRVCGVDRTVKELKEKFLHTKTVPSLSKVEDVHVICSLLKDFFRNLKEPLLTFHLNQAFMEAAEIEDDDNSIAMMYQTISDLPQANRDTLAFLILHLQRVFGPTIVGHAVPDPGPMTILQDTKRQPKVVERLIGLPVEYWSQFMVEQNHTPHVRMESANCYSTPDQKVSMLGPLTTPEHKMNKTPSSSSLSQRMKSALSWNTPKFGSKCGSSSAAFSRHGNFFDSPLLR</sequence>
<feature type="compositionally biased region" description="Polar residues" evidence="2">
    <location>
        <begin position="266"/>
        <end position="285"/>
    </location>
</feature>
<dbReference type="GO" id="GO:0007266">
    <property type="term" value="P:Rho protein signal transduction"/>
    <property type="evidence" value="ECO:0007669"/>
    <property type="project" value="TreeGrafter"/>
</dbReference>
<dbReference type="GO" id="GO:0005096">
    <property type="term" value="F:GTPase activator activity"/>
    <property type="evidence" value="ECO:0007669"/>
    <property type="project" value="TreeGrafter"/>
</dbReference>
<dbReference type="SMART" id="SM00324">
    <property type="entry name" value="RhoGAP"/>
    <property type="match status" value="1"/>
</dbReference>
<dbReference type="GO" id="GO:0051256">
    <property type="term" value="P:mitotic spindle midzone assembly"/>
    <property type="evidence" value="ECO:0007669"/>
    <property type="project" value="TreeGrafter"/>
</dbReference>
<dbReference type="GO" id="GO:0097149">
    <property type="term" value="C:centralspindlin complex"/>
    <property type="evidence" value="ECO:0007669"/>
    <property type="project" value="TreeGrafter"/>
</dbReference>
<feature type="domain" description="Rho-GAP" evidence="3">
    <location>
        <begin position="397"/>
        <end position="572"/>
    </location>
</feature>
<dbReference type="Proteomes" id="UP000824540">
    <property type="component" value="Unassembled WGS sequence"/>
</dbReference>
<dbReference type="GO" id="GO:0005634">
    <property type="term" value="C:nucleus"/>
    <property type="evidence" value="ECO:0007669"/>
    <property type="project" value="TreeGrafter"/>
</dbReference>
<protein>
    <recommendedName>
        <fullName evidence="3">Rho-GAP domain-containing protein</fullName>
    </recommendedName>
</protein>
<feature type="region of interest" description="Disordered" evidence="2">
    <location>
        <begin position="257"/>
        <end position="290"/>
    </location>
</feature>
<dbReference type="EMBL" id="JAFBMS010000004">
    <property type="protein sequence ID" value="KAG9353507.1"/>
    <property type="molecule type" value="Genomic_DNA"/>
</dbReference>
<dbReference type="PANTHER" id="PTHR46199:SF5">
    <property type="entry name" value="RAC GTPASE-ACTIVATING PROTEIN 1"/>
    <property type="match status" value="1"/>
</dbReference>
<dbReference type="Gene3D" id="1.10.555.10">
    <property type="entry name" value="Rho GTPase activation protein"/>
    <property type="match status" value="1"/>
</dbReference>
<evidence type="ECO:0000313" key="4">
    <source>
        <dbReference type="EMBL" id="KAG9353507.1"/>
    </source>
</evidence>
<proteinExistence type="predicted"/>
<dbReference type="CDD" id="cd04382">
    <property type="entry name" value="RhoGAP_MgcRacGAP"/>
    <property type="match status" value="1"/>
</dbReference>
<accession>A0A8T2PQ57</accession>
<dbReference type="AlphaFoldDB" id="A0A8T2PQ57"/>
<dbReference type="GO" id="GO:0030496">
    <property type="term" value="C:midbody"/>
    <property type="evidence" value="ECO:0007669"/>
    <property type="project" value="TreeGrafter"/>
</dbReference>
<dbReference type="GO" id="GO:0000281">
    <property type="term" value="P:mitotic cytokinesis"/>
    <property type="evidence" value="ECO:0007669"/>
    <property type="project" value="TreeGrafter"/>
</dbReference>
<gene>
    <name evidence="4" type="ORF">JZ751_018162</name>
</gene>
<organism evidence="4 5">
    <name type="scientific">Albula glossodonta</name>
    <name type="common">roundjaw bonefish</name>
    <dbReference type="NCBI Taxonomy" id="121402"/>
    <lineage>
        <taxon>Eukaryota</taxon>
        <taxon>Metazoa</taxon>
        <taxon>Chordata</taxon>
        <taxon>Craniata</taxon>
        <taxon>Vertebrata</taxon>
        <taxon>Euteleostomi</taxon>
        <taxon>Actinopterygii</taxon>
        <taxon>Neopterygii</taxon>
        <taxon>Teleostei</taxon>
        <taxon>Albuliformes</taxon>
        <taxon>Albulidae</taxon>
        <taxon>Albula</taxon>
    </lineage>
</organism>
<dbReference type="InterPro" id="IPR008936">
    <property type="entry name" value="Rho_GTPase_activation_prot"/>
</dbReference>
<name>A0A8T2PQ57_9TELE</name>
<dbReference type="GO" id="GO:0051233">
    <property type="term" value="C:spindle midzone"/>
    <property type="evidence" value="ECO:0007669"/>
    <property type="project" value="TreeGrafter"/>
</dbReference>
<evidence type="ECO:0000256" key="2">
    <source>
        <dbReference type="SAM" id="MobiDB-lite"/>
    </source>
</evidence>